<organism evidence="2 3">
    <name type="scientific">Streptomyces luteosporeus</name>
    <dbReference type="NCBI Taxonomy" id="173856"/>
    <lineage>
        <taxon>Bacteria</taxon>
        <taxon>Bacillati</taxon>
        <taxon>Actinomycetota</taxon>
        <taxon>Actinomycetes</taxon>
        <taxon>Kitasatosporales</taxon>
        <taxon>Streptomycetaceae</taxon>
        <taxon>Streptomyces</taxon>
    </lineage>
</organism>
<sequence length="168" mass="17663">MISEHAQKSKNLPPSGDCLQPAGATSAARWLVSRATHPRDAWEDWAHGQPAMLRMGAHLEALRLPAGLVHRAAGGEEPGVVREVFRRCGVGRGVIVGVHGWSYYVLVPPGTSRTRGDGRIACAGPGDYLGVPAVERDAPPGSYWLLPPPEGPGELCDPAAVLTAVVAP</sequence>
<protein>
    <recommendedName>
        <fullName evidence="4">DNA primase/polymerase bifunctional N-terminal domain-containing protein</fullName>
    </recommendedName>
</protein>
<feature type="region of interest" description="Disordered" evidence="1">
    <location>
        <begin position="1"/>
        <end position="21"/>
    </location>
</feature>
<dbReference type="RefSeq" id="WP_344437109.1">
    <property type="nucleotide sequence ID" value="NZ_BAAASL010000017.1"/>
</dbReference>
<dbReference type="Proteomes" id="UP001500886">
    <property type="component" value="Unassembled WGS sequence"/>
</dbReference>
<proteinExistence type="predicted"/>
<evidence type="ECO:0000313" key="3">
    <source>
        <dbReference type="Proteomes" id="UP001500886"/>
    </source>
</evidence>
<evidence type="ECO:0000256" key="1">
    <source>
        <dbReference type="SAM" id="MobiDB-lite"/>
    </source>
</evidence>
<evidence type="ECO:0008006" key="4">
    <source>
        <dbReference type="Google" id="ProtNLM"/>
    </source>
</evidence>
<comment type="caution">
    <text evidence="2">The sequence shown here is derived from an EMBL/GenBank/DDBJ whole genome shotgun (WGS) entry which is preliminary data.</text>
</comment>
<accession>A0ABP6GCD1</accession>
<name>A0ABP6GCD1_9ACTN</name>
<gene>
    <name evidence="2" type="ORF">GCM10010315_43440</name>
</gene>
<evidence type="ECO:0000313" key="2">
    <source>
        <dbReference type="EMBL" id="GAA2721217.1"/>
    </source>
</evidence>
<reference evidence="3" key="1">
    <citation type="journal article" date="2019" name="Int. J. Syst. Evol. Microbiol.">
        <title>The Global Catalogue of Microorganisms (GCM) 10K type strain sequencing project: providing services to taxonomists for standard genome sequencing and annotation.</title>
        <authorList>
            <consortium name="The Broad Institute Genomics Platform"/>
            <consortium name="The Broad Institute Genome Sequencing Center for Infectious Disease"/>
            <person name="Wu L."/>
            <person name="Ma J."/>
        </authorList>
    </citation>
    <scope>NUCLEOTIDE SEQUENCE [LARGE SCALE GENOMIC DNA]</scope>
    <source>
        <strain evidence="3">JCM 4542</strain>
    </source>
</reference>
<keyword evidence="3" id="KW-1185">Reference proteome</keyword>
<dbReference type="EMBL" id="BAAASL010000017">
    <property type="protein sequence ID" value="GAA2721217.1"/>
    <property type="molecule type" value="Genomic_DNA"/>
</dbReference>